<comment type="similarity">
    <text evidence="1">Belongs to the SMP-30/CGR1 family.</text>
</comment>
<dbReference type="PANTHER" id="PTHR10907:SF47">
    <property type="entry name" value="REGUCALCIN"/>
    <property type="match status" value="1"/>
</dbReference>
<dbReference type="RefSeq" id="WP_134019630.1">
    <property type="nucleotide sequence ID" value="NZ_SOEC01000017.1"/>
</dbReference>
<name>A0A4R8FL38_9GAMM</name>
<organism evidence="5 6">
    <name type="scientific">Modicisalibacter xianhensis</name>
    <dbReference type="NCBI Taxonomy" id="442341"/>
    <lineage>
        <taxon>Bacteria</taxon>
        <taxon>Pseudomonadati</taxon>
        <taxon>Pseudomonadota</taxon>
        <taxon>Gammaproteobacteria</taxon>
        <taxon>Oceanospirillales</taxon>
        <taxon>Halomonadaceae</taxon>
        <taxon>Modicisalibacter</taxon>
    </lineage>
</organism>
<comment type="caution">
    <text evidence="5">The sequence shown here is derived from an EMBL/GenBank/DDBJ whole genome shotgun (WGS) entry which is preliminary data.</text>
</comment>
<keyword evidence="3" id="KW-0479">Metal-binding</keyword>
<dbReference type="InterPro" id="IPR005511">
    <property type="entry name" value="SMP-30"/>
</dbReference>
<keyword evidence="3" id="KW-0862">Zinc</keyword>
<feature type="binding site" evidence="3">
    <location>
        <position position="19"/>
    </location>
    <ligand>
        <name>a divalent metal cation</name>
        <dbReference type="ChEBI" id="CHEBI:60240"/>
    </ligand>
</feature>
<dbReference type="Proteomes" id="UP000294489">
    <property type="component" value="Unassembled WGS sequence"/>
</dbReference>
<feature type="domain" description="SMP-30/Gluconolactonase/LRE-like region" evidence="4">
    <location>
        <begin position="17"/>
        <end position="263"/>
    </location>
</feature>
<dbReference type="EMBL" id="SOEC01000017">
    <property type="protein sequence ID" value="TDX26082.1"/>
    <property type="molecule type" value="Genomic_DNA"/>
</dbReference>
<dbReference type="GO" id="GO:0004341">
    <property type="term" value="F:gluconolactonase activity"/>
    <property type="evidence" value="ECO:0007669"/>
    <property type="project" value="TreeGrafter"/>
</dbReference>
<dbReference type="SUPFAM" id="SSF63829">
    <property type="entry name" value="Calcium-dependent phosphotriesterase"/>
    <property type="match status" value="1"/>
</dbReference>
<dbReference type="GO" id="GO:0019853">
    <property type="term" value="P:L-ascorbic acid biosynthetic process"/>
    <property type="evidence" value="ECO:0007669"/>
    <property type="project" value="TreeGrafter"/>
</dbReference>
<comment type="cofactor">
    <cofactor evidence="3">
        <name>Zn(2+)</name>
        <dbReference type="ChEBI" id="CHEBI:29105"/>
    </cofactor>
    <text evidence="3">Binds 1 divalent metal cation per subunit.</text>
</comment>
<feature type="binding site" evidence="3">
    <location>
        <position position="156"/>
    </location>
    <ligand>
        <name>a divalent metal cation</name>
        <dbReference type="ChEBI" id="CHEBI:60240"/>
    </ligand>
</feature>
<sequence>MIGIQSVECVWAGRAQLGEGPVWCPERGEQGEVLFVDILGGRLHAHDLASGATRDWPLDEPCCWLVARSDGHGFIAGLRSRLVHLDVDEDGPRVVSAWTTPGDEPPGNRYNDAKADRWGRLWFGSMDDAAERATGALYRLDERGVTKVDSGYRVANGPAISPDGTTLFHSDTPGRVIYAFDITPDGELSNKRKHVQFSGTQGFPDGMTCDAQGGLWVAHWDGGRVSRFTPEGRLDETIPIPASRVTSCTFAGRDLNQLYITTAATERDNEALAGALFRVTVGVQGVPSAVFRCAEPAGPVTDLSA</sequence>
<dbReference type="InterPro" id="IPR013658">
    <property type="entry name" value="SGL"/>
</dbReference>
<dbReference type="GO" id="GO:0005509">
    <property type="term" value="F:calcium ion binding"/>
    <property type="evidence" value="ECO:0007669"/>
    <property type="project" value="TreeGrafter"/>
</dbReference>
<feature type="binding site" evidence="3">
    <location>
        <position position="205"/>
    </location>
    <ligand>
        <name>a divalent metal cation</name>
        <dbReference type="ChEBI" id="CHEBI:60240"/>
    </ligand>
</feature>
<proteinExistence type="inferred from homology"/>
<dbReference type="Gene3D" id="2.120.10.30">
    <property type="entry name" value="TolB, C-terminal domain"/>
    <property type="match status" value="1"/>
</dbReference>
<dbReference type="PRINTS" id="PR01790">
    <property type="entry name" value="SMP30FAMILY"/>
</dbReference>
<evidence type="ECO:0000313" key="6">
    <source>
        <dbReference type="Proteomes" id="UP000294489"/>
    </source>
</evidence>
<dbReference type="OrthoDB" id="9775406at2"/>
<evidence type="ECO:0000259" key="4">
    <source>
        <dbReference type="Pfam" id="PF08450"/>
    </source>
</evidence>
<feature type="binding site" evidence="3">
    <location>
        <position position="111"/>
    </location>
    <ligand>
        <name>substrate</name>
    </ligand>
</feature>
<evidence type="ECO:0000256" key="1">
    <source>
        <dbReference type="ARBA" id="ARBA00008853"/>
    </source>
</evidence>
<protein>
    <submittedName>
        <fullName evidence="5">Sugar lactone lactonase YvrE</fullName>
    </submittedName>
</protein>
<dbReference type="PANTHER" id="PTHR10907">
    <property type="entry name" value="REGUCALCIN"/>
    <property type="match status" value="1"/>
</dbReference>
<feature type="binding site" evidence="3">
    <location>
        <position position="109"/>
    </location>
    <ligand>
        <name>substrate</name>
    </ligand>
</feature>
<reference evidence="5 6" key="1">
    <citation type="submission" date="2019-03" db="EMBL/GenBank/DDBJ databases">
        <title>Freshwater and sediment microbial communities from various areas in North America, analyzing microbe dynamics in response to fracking.</title>
        <authorList>
            <person name="Lamendella R."/>
        </authorList>
    </citation>
    <scope>NUCLEOTIDE SEQUENCE [LARGE SCALE GENOMIC DNA]</scope>
    <source>
        <strain evidence="5 6">6_TX</strain>
    </source>
</reference>
<evidence type="ECO:0000256" key="3">
    <source>
        <dbReference type="PIRSR" id="PIRSR605511-2"/>
    </source>
</evidence>
<evidence type="ECO:0000313" key="5">
    <source>
        <dbReference type="EMBL" id="TDX26082.1"/>
    </source>
</evidence>
<gene>
    <name evidence="5" type="ORF">DFO67_11766</name>
</gene>
<feature type="active site" description="Proton donor/acceptor" evidence="2">
    <location>
        <position position="205"/>
    </location>
</feature>
<dbReference type="InterPro" id="IPR011042">
    <property type="entry name" value="6-blade_b-propeller_TolB-like"/>
</dbReference>
<evidence type="ECO:0000256" key="2">
    <source>
        <dbReference type="PIRSR" id="PIRSR605511-1"/>
    </source>
</evidence>
<dbReference type="Pfam" id="PF08450">
    <property type="entry name" value="SGL"/>
    <property type="match status" value="1"/>
</dbReference>
<accession>A0A4R8FL38</accession>
<dbReference type="AlphaFoldDB" id="A0A4R8FL38"/>